<sequence length="135" mass="15007">EPIRIALEFKRGLEAATLEIGGLQEEELLCLRNPPKSVIEIPDKDVLLSLKMFLSTTTASDKVYDNLCHDLQDVIPDQIAPLSHYLVKKKVAELTGVVPIIQDMCPNSCVAYTGPFAEFEKCPICKEDQYNVKGS</sequence>
<dbReference type="AlphaFoldDB" id="A0A5C3LQT4"/>
<organism evidence="1 2">
    <name type="scientific">Crucibulum laeve</name>
    <dbReference type="NCBI Taxonomy" id="68775"/>
    <lineage>
        <taxon>Eukaryota</taxon>
        <taxon>Fungi</taxon>
        <taxon>Dikarya</taxon>
        <taxon>Basidiomycota</taxon>
        <taxon>Agaricomycotina</taxon>
        <taxon>Agaricomycetes</taxon>
        <taxon>Agaricomycetidae</taxon>
        <taxon>Agaricales</taxon>
        <taxon>Agaricineae</taxon>
        <taxon>Nidulariaceae</taxon>
        <taxon>Crucibulum</taxon>
    </lineage>
</organism>
<name>A0A5C3LQT4_9AGAR</name>
<proteinExistence type="predicted"/>
<protein>
    <submittedName>
        <fullName evidence="1">Uncharacterized protein</fullName>
    </submittedName>
</protein>
<feature type="non-terminal residue" evidence="1">
    <location>
        <position position="1"/>
    </location>
</feature>
<dbReference type="OrthoDB" id="2742740at2759"/>
<reference evidence="1 2" key="1">
    <citation type="journal article" date="2019" name="Nat. Ecol. Evol.">
        <title>Megaphylogeny resolves global patterns of mushroom evolution.</title>
        <authorList>
            <person name="Varga T."/>
            <person name="Krizsan K."/>
            <person name="Foldi C."/>
            <person name="Dima B."/>
            <person name="Sanchez-Garcia M."/>
            <person name="Sanchez-Ramirez S."/>
            <person name="Szollosi G.J."/>
            <person name="Szarkandi J.G."/>
            <person name="Papp V."/>
            <person name="Albert L."/>
            <person name="Andreopoulos W."/>
            <person name="Angelini C."/>
            <person name="Antonin V."/>
            <person name="Barry K.W."/>
            <person name="Bougher N.L."/>
            <person name="Buchanan P."/>
            <person name="Buyck B."/>
            <person name="Bense V."/>
            <person name="Catcheside P."/>
            <person name="Chovatia M."/>
            <person name="Cooper J."/>
            <person name="Damon W."/>
            <person name="Desjardin D."/>
            <person name="Finy P."/>
            <person name="Geml J."/>
            <person name="Haridas S."/>
            <person name="Hughes K."/>
            <person name="Justo A."/>
            <person name="Karasinski D."/>
            <person name="Kautmanova I."/>
            <person name="Kiss B."/>
            <person name="Kocsube S."/>
            <person name="Kotiranta H."/>
            <person name="LaButti K.M."/>
            <person name="Lechner B.E."/>
            <person name="Liimatainen K."/>
            <person name="Lipzen A."/>
            <person name="Lukacs Z."/>
            <person name="Mihaltcheva S."/>
            <person name="Morgado L.N."/>
            <person name="Niskanen T."/>
            <person name="Noordeloos M.E."/>
            <person name="Ohm R.A."/>
            <person name="Ortiz-Santana B."/>
            <person name="Ovrebo C."/>
            <person name="Racz N."/>
            <person name="Riley R."/>
            <person name="Savchenko A."/>
            <person name="Shiryaev A."/>
            <person name="Soop K."/>
            <person name="Spirin V."/>
            <person name="Szebenyi C."/>
            <person name="Tomsovsky M."/>
            <person name="Tulloss R.E."/>
            <person name="Uehling J."/>
            <person name="Grigoriev I.V."/>
            <person name="Vagvolgyi C."/>
            <person name="Papp T."/>
            <person name="Martin F.M."/>
            <person name="Miettinen O."/>
            <person name="Hibbett D.S."/>
            <person name="Nagy L.G."/>
        </authorList>
    </citation>
    <scope>NUCLEOTIDE SEQUENCE [LARGE SCALE GENOMIC DNA]</scope>
    <source>
        <strain evidence="1 2">CBS 166.37</strain>
    </source>
</reference>
<gene>
    <name evidence="1" type="ORF">BDQ12DRAFT_619579</name>
</gene>
<evidence type="ECO:0000313" key="2">
    <source>
        <dbReference type="Proteomes" id="UP000308652"/>
    </source>
</evidence>
<dbReference type="Proteomes" id="UP000308652">
    <property type="component" value="Unassembled WGS sequence"/>
</dbReference>
<dbReference type="STRING" id="68775.A0A5C3LQT4"/>
<dbReference type="EMBL" id="ML213921">
    <property type="protein sequence ID" value="TFK31091.1"/>
    <property type="molecule type" value="Genomic_DNA"/>
</dbReference>
<keyword evidence="2" id="KW-1185">Reference proteome</keyword>
<evidence type="ECO:0000313" key="1">
    <source>
        <dbReference type="EMBL" id="TFK31091.1"/>
    </source>
</evidence>
<accession>A0A5C3LQT4</accession>